<name>A0ABQ9VAG1_SAGOE</name>
<evidence type="ECO:0000313" key="3">
    <source>
        <dbReference type="Proteomes" id="UP001266305"/>
    </source>
</evidence>
<comment type="caution">
    <text evidence="2">The sequence shown here is derived from an EMBL/GenBank/DDBJ whole genome shotgun (WGS) entry which is preliminary data.</text>
</comment>
<feature type="compositionally biased region" description="Pro residues" evidence="1">
    <location>
        <begin position="1"/>
        <end position="23"/>
    </location>
</feature>
<accession>A0ABQ9VAG1</accession>
<feature type="region of interest" description="Disordered" evidence="1">
    <location>
        <begin position="1"/>
        <end position="104"/>
    </location>
</feature>
<evidence type="ECO:0000313" key="2">
    <source>
        <dbReference type="EMBL" id="KAK2105894.1"/>
    </source>
</evidence>
<dbReference type="Proteomes" id="UP001266305">
    <property type="component" value="Unassembled WGS sequence"/>
</dbReference>
<evidence type="ECO:0000256" key="1">
    <source>
        <dbReference type="SAM" id="MobiDB-lite"/>
    </source>
</evidence>
<reference evidence="2 3" key="1">
    <citation type="submission" date="2023-05" db="EMBL/GenBank/DDBJ databases">
        <title>B98-5 Cell Line De Novo Hybrid Assembly: An Optical Mapping Approach.</title>
        <authorList>
            <person name="Kananen K."/>
            <person name="Auerbach J.A."/>
            <person name="Kautto E."/>
            <person name="Blachly J.S."/>
        </authorList>
    </citation>
    <scope>NUCLEOTIDE SEQUENCE [LARGE SCALE GENOMIC DNA]</scope>
    <source>
        <strain evidence="2">B95-8</strain>
        <tissue evidence="2">Cell line</tissue>
    </source>
</reference>
<dbReference type="EMBL" id="JASSZA010000007">
    <property type="protein sequence ID" value="KAK2105894.1"/>
    <property type="molecule type" value="Genomic_DNA"/>
</dbReference>
<feature type="non-terminal residue" evidence="2">
    <location>
        <position position="104"/>
    </location>
</feature>
<sequence>SCTRPPPRASSPQTPPGPRPGRSPPRERPPPRSGGRGANPLPPRCLTSAAVRTDGQTRSTGAEARGGAGGRAPTHLSASSGYREPQGPAPQPHHAAARLRIEVG</sequence>
<keyword evidence="3" id="KW-1185">Reference proteome</keyword>
<feature type="non-terminal residue" evidence="2">
    <location>
        <position position="1"/>
    </location>
</feature>
<organism evidence="2 3">
    <name type="scientific">Saguinus oedipus</name>
    <name type="common">Cotton-top tamarin</name>
    <name type="synonym">Oedipomidas oedipus</name>
    <dbReference type="NCBI Taxonomy" id="9490"/>
    <lineage>
        <taxon>Eukaryota</taxon>
        <taxon>Metazoa</taxon>
        <taxon>Chordata</taxon>
        <taxon>Craniata</taxon>
        <taxon>Vertebrata</taxon>
        <taxon>Euteleostomi</taxon>
        <taxon>Mammalia</taxon>
        <taxon>Eutheria</taxon>
        <taxon>Euarchontoglires</taxon>
        <taxon>Primates</taxon>
        <taxon>Haplorrhini</taxon>
        <taxon>Platyrrhini</taxon>
        <taxon>Cebidae</taxon>
        <taxon>Callitrichinae</taxon>
        <taxon>Saguinus</taxon>
    </lineage>
</organism>
<proteinExistence type="predicted"/>
<gene>
    <name evidence="2" type="ORF">P7K49_015408</name>
</gene>
<protein>
    <submittedName>
        <fullName evidence="2">Uncharacterized protein</fullName>
    </submittedName>
</protein>